<keyword evidence="1" id="KW-0472">Membrane</keyword>
<keyword evidence="3" id="KW-1185">Reference proteome</keyword>
<keyword evidence="1" id="KW-1133">Transmembrane helix</keyword>
<feature type="transmembrane region" description="Helical" evidence="1">
    <location>
        <begin position="83"/>
        <end position="108"/>
    </location>
</feature>
<dbReference type="OrthoDB" id="9790409at2"/>
<comment type="caution">
    <text evidence="2">The sequence shown here is derived from an EMBL/GenBank/DDBJ whole genome shotgun (WGS) entry which is preliminary data.</text>
</comment>
<feature type="transmembrane region" description="Helical" evidence="1">
    <location>
        <begin position="42"/>
        <end position="62"/>
    </location>
</feature>
<dbReference type="Pfam" id="PF20398">
    <property type="entry name" value="DUF6691"/>
    <property type="match status" value="1"/>
</dbReference>
<evidence type="ECO:0000256" key="1">
    <source>
        <dbReference type="SAM" id="Phobius"/>
    </source>
</evidence>
<accession>A0A1C2IPG7</accession>
<protein>
    <recommendedName>
        <fullName evidence="4">YeeE/YedE family protein</fullName>
    </recommendedName>
</protein>
<dbReference type="GeneID" id="60697877"/>
<dbReference type="RefSeq" id="WP_031573887.1">
    <property type="nucleotide sequence ID" value="NZ_JAAOMO010000030.1"/>
</dbReference>
<reference evidence="2" key="1">
    <citation type="journal article" date="2016" name="Int. J. Mol. Sci.">
        <title>Comparative genomics of the extreme acidophile Acidithiobacillus thiooxidans reveals intraspecific divergence and niche adaptation.</title>
        <authorList>
            <person name="Zhang X."/>
            <person name="Feng X."/>
            <person name="Tao J."/>
            <person name="Ma L."/>
            <person name="Xiao Y."/>
            <person name="Liang Y."/>
            <person name="Liu X."/>
            <person name="Yin H."/>
        </authorList>
    </citation>
    <scope>NUCLEOTIDE SEQUENCE [LARGE SCALE GENOMIC DNA]</scope>
    <source>
        <strain evidence="2">DXS-W</strain>
    </source>
</reference>
<dbReference type="Proteomes" id="UP000095008">
    <property type="component" value="Unassembled WGS sequence"/>
</dbReference>
<dbReference type="AlphaFoldDB" id="A0A1C2IPG7"/>
<sequence length="144" mass="15294">MLRLISALFAGSLFGLGLIVSDMLNADRVQGWLDVLGNWDPTLAFVLGGAILPMLLAWPLSARRGKALLGNVLPVPASVRIDWELFFGAALFGAGWALVGLCPGPAVAGLGLNGISGILFFLTMIMGMSLTPYLRRHFQKPAMA</sequence>
<evidence type="ECO:0000313" key="3">
    <source>
        <dbReference type="Proteomes" id="UP000095008"/>
    </source>
</evidence>
<gene>
    <name evidence="2" type="ORF">A6M23_14585</name>
</gene>
<proteinExistence type="predicted"/>
<organism evidence="2 3">
    <name type="scientific">Acidithiobacillus thiooxidans</name>
    <name type="common">Thiobacillus thiooxidans</name>
    <dbReference type="NCBI Taxonomy" id="930"/>
    <lineage>
        <taxon>Bacteria</taxon>
        <taxon>Pseudomonadati</taxon>
        <taxon>Pseudomonadota</taxon>
        <taxon>Acidithiobacillia</taxon>
        <taxon>Acidithiobacillales</taxon>
        <taxon>Acidithiobacillaceae</taxon>
        <taxon>Acidithiobacillus</taxon>
    </lineage>
</organism>
<feature type="transmembrane region" description="Helical" evidence="1">
    <location>
        <begin position="114"/>
        <end position="134"/>
    </location>
</feature>
<dbReference type="InterPro" id="IPR046513">
    <property type="entry name" value="DUF6691"/>
</dbReference>
<keyword evidence="1" id="KW-0812">Transmembrane</keyword>
<name>A0A1C2IPG7_ACITH</name>
<evidence type="ECO:0000313" key="2">
    <source>
        <dbReference type="EMBL" id="OCX69865.1"/>
    </source>
</evidence>
<evidence type="ECO:0008006" key="4">
    <source>
        <dbReference type="Google" id="ProtNLM"/>
    </source>
</evidence>
<dbReference type="EMBL" id="LWRY01000187">
    <property type="protein sequence ID" value="OCX69865.1"/>
    <property type="molecule type" value="Genomic_DNA"/>
</dbReference>